<evidence type="ECO:0000256" key="1">
    <source>
        <dbReference type="SAM" id="MobiDB-lite"/>
    </source>
</evidence>
<feature type="compositionally biased region" description="Basic residues" evidence="1">
    <location>
        <begin position="84"/>
        <end position="98"/>
    </location>
</feature>
<proteinExistence type="predicted"/>
<sequence length="193" mass="21564">MAVKKTPTQSYLDTKKKFQLLNLSMSQAVEVIKKNVKDDMTELTSGASPEGKEREKWLARLGHPYGRRSDDAGNKDFGMQRGASRYKRGKDKGKRKGKAPLLPIGKISGGLQRSKYVIIDRKGTSRWILSAGFNSQAKGAVYVLLPTGTKKMVARGIWGKSRNGAESGELGKRIKQYRKAFRDMYISKHKKGN</sequence>
<feature type="region of interest" description="Disordered" evidence="1">
    <location>
        <begin position="62"/>
        <end position="101"/>
    </location>
</feature>
<protein>
    <submittedName>
        <fullName evidence="2">Uncharacterized protein</fullName>
    </submittedName>
</protein>
<name>A0A6J5M5G9_9CAUD</name>
<dbReference type="EMBL" id="LR796403">
    <property type="protein sequence ID" value="CAB4141984.1"/>
    <property type="molecule type" value="Genomic_DNA"/>
</dbReference>
<accession>A0A6J5M5G9</accession>
<organism evidence="2">
    <name type="scientific">uncultured Caudovirales phage</name>
    <dbReference type="NCBI Taxonomy" id="2100421"/>
    <lineage>
        <taxon>Viruses</taxon>
        <taxon>Duplodnaviria</taxon>
        <taxon>Heunggongvirae</taxon>
        <taxon>Uroviricota</taxon>
        <taxon>Caudoviricetes</taxon>
        <taxon>Peduoviridae</taxon>
        <taxon>Maltschvirus</taxon>
        <taxon>Maltschvirus maltsch</taxon>
    </lineage>
</organism>
<evidence type="ECO:0000313" key="2">
    <source>
        <dbReference type="EMBL" id="CAB4141984.1"/>
    </source>
</evidence>
<reference evidence="2" key="1">
    <citation type="submission" date="2020-04" db="EMBL/GenBank/DDBJ databases">
        <authorList>
            <person name="Chiriac C."/>
            <person name="Salcher M."/>
            <person name="Ghai R."/>
            <person name="Kavagutti S V."/>
        </authorList>
    </citation>
    <scope>NUCLEOTIDE SEQUENCE</scope>
</reference>
<gene>
    <name evidence="2" type="ORF">UFOVP423_18</name>
</gene>